<dbReference type="PANTHER" id="PTHR42815">
    <property type="entry name" value="FAD-BINDING, PUTATIVE (AFU_ORTHOLOGUE AFUA_6G07600)-RELATED"/>
    <property type="match status" value="1"/>
</dbReference>
<organism evidence="3 4">
    <name type="scientific">Stutzerimonas stutzeri</name>
    <name type="common">Pseudomonas stutzeri</name>
    <dbReference type="NCBI Taxonomy" id="316"/>
    <lineage>
        <taxon>Bacteria</taxon>
        <taxon>Pseudomonadati</taxon>
        <taxon>Pseudomonadota</taxon>
        <taxon>Gammaproteobacteria</taxon>
        <taxon>Pseudomonadales</taxon>
        <taxon>Pseudomonadaceae</taxon>
        <taxon>Stutzerimonas</taxon>
    </lineage>
</organism>
<dbReference type="PATRIC" id="fig|316.101.peg.4339"/>
<evidence type="ECO:0000313" key="4">
    <source>
        <dbReference type="Proteomes" id="UP000032487"/>
    </source>
</evidence>
<evidence type="ECO:0000313" key="3">
    <source>
        <dbReference type="EMBL" id="KJH80882.1"/>
    </source>
</evidence>
<evidence type="ECO:0000259" key="2">
    <source>
        <dbReference type="Pfam" id="PF01243"/>
    </source>
</evidence>
<dbReference type="EMBL" id="JYHV01000026">
    <property type="protein sequence ID" value="KJH80882.1"/>
    <property type="molecule type" value="Genomic_DNA"/>
</dbReference>
<dbReference type="Pfam" id="PF01243">
    <property type="entry name" value="PNPOx_N"/>
    <property type="match status" value="1"/>
</dbReference>
<dbReference type="AlphaFoldDB" id="A0A0D9AJH1"/>
<accession>A0A0D9AJH1</accession>
<dbReference type="PANTHER" id="PTHR42815:SF2">
    <property type="entry name" value="FAD-BINDING, PUTATIVE (AFU_ORTHOLOGUE AFUA_6G07600)-RELATED"/>
    <property type="match status" value="1"/>
</dbReference>
<dbReference type="InterPro" id="IPR012349">
    <property type="entry name" value="Split_barrel_FMN-bd"/>
</dbReference>
<feature type="domain" description="Pyridoxamine 5'-phosphate oxidase N-terminal" evidence="2">
    <location>
        <begin position="165"/>
        <end position="265"/>
    </location>
</feature>
<sequence>MSSPFHVGEQSVQTRAGVREKAEQIGSRMIRSFMPDQHREFFAQLPAVLVAAVDSDGQPHASVLWGAAGFAWSPHPALLCVGARPQIDDPIASLLQPRAAVGLLGLEWPTRRRNRMNGRIVESDERGFSVAVAQSFGNCPKYIQARDWQSTPRLPGLMLEGLGLDEQWLGLVQAADTLFIATQSSDSRGGGVDISHRGGPTGFVEIGQDGRLWMPDYSGNRLFNTLGNLQREPRCGLLLIDFSSGDLLHVQARAELIWPEQYPALGIKAPPGAERMLALTPGRWTLRRSRLPLAFTAPQRSPFLPDAGA</sequence>
<dbReference type="Gene3D" id="2.30.110.10">
    <property type="entry name" value="Electron Transport, Fmn-binding Protein, Chain A"/>
    <property type="match status" value="1"/>
</dbReference>
<proteinExistence type="predicted"/>
<dbReference type="OrthoDB" id="9796486at2"/>
<protein>
    <submittedName>
        <fullName evidence="3">Pyridoxamine 5'-phosphate oxidase</fullName>
    </submittedName>
</protein>
<reference evidence="3 4" key="1">
    <citation type="submission" date="2015-02" db="EMBL/GenBank/DDBJ databases">
        <title>Draft genome sequence of Pseudomonas stutzeri NT0128 isolated from wheat (Triticum turgidum) rhizosphere.</title>
        <authorList>
            <person name="Tovi N."/>
            <person name="Frenk S."/>
            <person name="Hadar Y."/>
            <person name="Minz D."/>
        </authorList>
    </citation>
    <scope>NUCLEOTIDE SEQUENCE [LARGE SCALE GENOMIC DNA]</scope>
    <source>
        <strain evidence="3 4">NT0128</strain>
    </source>
</reference>
<dbReference type="SUPFAM" id="SSF50475">
    <property type="entry name" value="FMN-binding split barrel"/>
    <property type="match status" value="2"/>
</dbReference>
<dbReference type="InterPro" id="IPR011576">
    <property type="entry name" value="Pyridox_Oxase_N"/>
</dbReference>
<name>A0A0D9AJH1_STUST</name>
<dbReference type="Proteomes" id="UP000032487">
    <property type="component" value="Unassembled WGS sequence"/>
</dbReference>
<feature type="region of interest" description="Disordered" evidence="1">
    <location>
        <begin position="1"/>
        <end position="20"/>
    </location>
</feature>
<dbReference type="RefSeq" id="WP_045162913.1">
    <property type="nucleotide sequence ID" value="NZ_JYHV01000026.1"/>
</dbReference>
<gene>
    <name evidence="3" type="ORF">UF78_14500</name>
</gene>
<comment type="caution">
    <text evidence="3">The sequence shown here is derived from an EMBL/GenBank/DDBJ whole genome shotgun (WGS) entry which is preliminary data.</text>
</comment>
<evidence type="ECO:0000256" key="1">
    <source>
        <dbReference type="SAM" id="MobiDB-lite"/>
    </source>
</evidence>